<gene>
    <name evidence="1" type="ORF">SAMN05216302_10048</name>
</gene>
<dbReference type="AlphaFoldDB" id="A0A1I3YJQ3"/>
<dbReference type="Proteomes" id="UP000199533">
    <property type="component" value="Unassembled WGS sequence"/>
</dbReference>
<protein>
    <submittedName>
        <fullName evidence="1">Uncharacterized protein</fullName>
    </submittedName>
</protein>
<dbReference type="OrthoDB" id="6710339at2"/>
<proteinExistence type="predicted"/>
<keyword evidence="2" id="KW-1185">Reference proteome</keyword>
<dbReference type="EMBL" id="FOSP01000004">
    <property type="protein sequence ID" value="SFK31579.1"/>
    <property type="molecule type" value="Genomic_DNA"/>
</dbReference>
<accession>A0A1I3YJQ3</accession>
<evidence type="ECO:0000313" key="1">
    <source>
        <dbReference type="EMBL" id="SFK31579.1"/>
    </source>
</evidence>
<name>A0A1I3YJQ3_9PROT</name>
<evidence type="ECO:0000313" key="2">
    <source>
        <dbReference type="Proteomes" id="UP000199533"/>
    </source>
</evidence>
<reference evidence="2" key="1">
    <citation type="submission" date="2016-10" db="EMBL/GenBank/DDBJ databases">
        <authorList>
            <person name="Varghese N."/>
            <person name="Submissions S."/>
        </authorList>
    </citation>
    <scope>NUCLEOTIDE SEQUENCE [LARGE SCALE GENOMIC DNA]</scope>
    <source>
        <strain evidence="2">Nm69</strain>
    </source>
</reference>
<organism evidence="1 2">
    <name type="scientific">Nitrosomonas aestuarii</name>
    <dbReference type="NCBI Taxonomy" id="52441"/>
    <lineage>
        <taxon>Bacteria</taxon>
        <taxon>Pseudomonadati</taxon>
        <taxon>Pseudomonadota</taxon>
        <taxon>Betaproteobacteria</taxon>
        <taxon>Nitrosomonadales</taxon>
        <taxon>Nitrosomonadaceae</taxon>
        <taxon>Nitrosomonas</taxon>
    </lineage>
</organism>
<sequence length="97" mass="10603">MLEKVKVTGMTYFDDEIDGKHIDSGSVFIEEQLNFQTGRAKGTATQKYPLGKASLAKALAHLEFPLICEVEFVRVTNGNFSKNIVNSLKPLGSVKAA</sequence>
<dbReference type="STRING" id="52441.SAMN05216302_10048"/>
<dbReference type="RefSeq" id="WP_090697179.1">
    <property type="nucleotide sequence ID" value="NZ_FOSP01000004.1"/>
</dbReference>